<feature type="domain" description="Fibronectin type-III" evidence="7">
    <location>
        <begin position="548"/>
        <end position="642"/>
    </location>
</feature>
<evidence type="ECO:0000256" key="5">
    <source>
        <dbReference type="SAM" id="SignalP"/>
    </source>
</evidence>
<dbReference type="GO" id="GO:0016020">
    <property type="term" value="C:membrane"/>
    <property type="evidence" value="ECO:0007669"/>
    <property type="project" value="UniProtKB-SubCell"/>
</dbReference>
<evidence type="ECO:0000313" key="9">
    <source>
        <dbReference type="RefSeq" id="XP_003740526.1"/>
    </source>
</evidence>
<feature type="domain" description="Ig-like" evidence="6">
    <location>
        <begin position="318"/>
        <end position="407"/>
    </location>
</feature>
<feature type="domain" description="Ig-like" evidence="6">
    <location>
        <begin position="26"/>
        <end position="118"/>
    </location>
</feature>
<dbReference type="SUPFAM" id="SSF49265">
    <property type="entry name" value="Fibronectin type III"/>
    <property type="match status" value="1"/>
</dbReference>
<keyword evidence="8" id="KW-1185">Reference proteome</keyword>
<dbReference type="CDD" id="cd00096">
    <property type="entry name" value="Ig"/>
    <property type="match status" value="2"/>
</dbReference>
<keyword evidence="4" id="KW-0812">Transmembrane</keyword>
<dbReference type="Gene3D" id="2.60.40.10">
    <property type="entry name" value="Immunoglobulins"/>
    <property type="match status" value="6"/>
</dbReference>
<keyword evidence="4" id="KW-1133">Transmembrane helix</keyword>
<keyword evidence="1" id="KW-0677">Repeat</keyword>
<feature type="signal peptide" evidence="5">
    <location>
        <begin position="1"/>
        <end position="19"/>
    </location>
</feature>
<reference evidence="9" key="1">
    <citation type="submission" date="2025-08" db="UniProtKB">
        <authorList>
            <consortium name="RefSeq"/>
        </authorList>
    </citation>
    <scope>IDENTIFICATION</scope>
</reference>
<dbReference type="RefSeq" id="XP_003740526.1">
    <property type="nucleotide sequence ID" value="XM_003740478.1"/>
</dbReference>
<evidence type="ECO:0000259" key="7">
    <source>
        <dbReference type="PROSITE" id="PS50853"/>
    </source>
</evidence>
<organism evidence="8 9">
    <name type="scientific">Galendromus occidentalis</name>
    <name type="common">western predatory mite</name>
    <dbReference type="NCBI Taxonomy" id="34638"/>
    <lineage>
        <taxon>Eukaryota</taxon>
        <taxon>Metazoa</taxon>
        <taxon>Ecdysozoa</taxon>
        <taxon>Arthropoda</taxon>
        <taxon>Chelicerata</taxon>
        <taxon>Arachnida</taxon>
        <taxon>Acari</taxon>
        <taxon>Parasitiformes</taxon>
        <taxon>Mesostigmata</taxon>
        <taxon>Gamasina</taxon>
        <taxon>Phytoseioidea</taxon>
        <taxon>Phytoseiidae</taxon>
        <taxon>Typhlodrominae</taxon>
        <taxon>Galendromus</taxon>
    </lineage>
</organism>
<gene>
    <name evidence="9" type="primary">LOC100899211</name>
</gene>
<dbReference type="InterPro" id="IPR003598">
    <property type="entry name" value="Ig_sub2"/>
</dbReference>
<dbReference type="InterPro" id="IPR007110">
    <property type="entry name" value="Ig-like_dom"/>
</dbReference>
<feature type="compositionally biased region" description="Polar residues" evidence="3">
    <location>
        <begin position="752"/>
        <end position="774"/>
    </location>
</feature>
<keyword evidence="5" id="KW-0732">Signal</keyword>
<proteinExistence type="predicted"/>
<accession>A0AAJ6QQI9</accession>
<feature type="region of interest" description="Disordered" evidence="3">
    <location>
        <begin position="742"/>
        <end position="782"/>
    </location>
</feature>
<dbReference type="SMART" id="SM00408">
    <property type="entry name" value="IGc2"/>
    <property type="match status" value="3"/>
</dbReference>
<dbReference type="PANTHER" id="PTHR44170">
    <property type="entry name" value="PROTEIN SIDEKICK"/>
    <property type="match status" value="1"/>
</dbReference>
<dbReference type="Proteomes" id="UP000694867">
    <property type="component" value="Unplaced"/>
</dbReference>
<dbReference type="PROSITE" id="PS50835">
    <property type="entry name" value="IG_LIKE"/>
    <property type="match status" value="4"/>
</dbReference>
<dbReference type="Pfam" id="PF13927">
    <property type="entry name" value="Ig_3"/>
    <property type="match status" value="2"/>
</dbReference>
<dbReference type="PANTHER" id="PTHR44170:SF6">
    <property type="entry name" value="CONTACTIN"/>
    <property type="match status" value="1"/>
</dbReference>
<sequence length="818" mass="91364">MRPSTMWLGVYLLVPCVLARTSKAIPGLSFAAEPESDLNERGNVSFVCEPQTDYEGLVEVEWFRNGVRLEPNSPNVLKMDQEGKQHILEIRESEKARFYCIISLEGTPLKLISQTALSIPMTIEEYPGSTNARHIQVREGSTAVIPCGPLPRSEPKARSVLKFKKREIPFDRRFKQMPSGDIFIYNATREDAGDYICVAENPLTGKRKEAPFKVYLIVSPREPNGELRTNATLVHGPPARIEAVVGSNVTMECIGNGFPKPTVSWQRVGSFLRPGYSEGDGTLTLQSVTSKHSGIYECSVENFVSVVTQTELVVLEPPRLKIPERTVFEVLENMPVTIECEVTRGEPKPNVTWYFNGGLLTTTPEKRIYVSQSEVHITKASRDLHMGHFQCFADNSLGTTYVQYLVRILTNKEEQRMTEPPPTPKEVGVPRKDRVKVNNPVPSRPHVKQDDQDAVTIDWTISNASLSVKFFKVQYICEVGDWQTEDPDISPTTRSYRVGGLKNRKYRFRVIAVYENNSHGTGKSSRWFLLSRSKKPMPSPPAHVPDDTPKDIPVVTVTPDSPSSLSVSWKMAGPVPEGFLLKYRRTDSAGEWLMQRIGNAEPWTFTISHLAAAQHYEVKIAALGRRTEGNFSSIEVARTQESNQIPNGVDTADFDPTSPTESNDIGPNRTVIHKQHRLLIMVTAVLLVIGLSASICLIHQICRVATSERPRKPNERLRRQREAAAYVNDANSNFTPSISTVDLQHAEPDPNSEANSSHASDSEESTGPESLQSTSHERVPRSEKEYALKILTSLYTTNGHIVNINSNFNTKTTCVQSV</sequence>
<dbReference type="InterPro" id="IPR036179">
    <property type="entry name" value="Ig-like_dom_sf"/>
</dbReference>
<dbReference type="KEGG" id="goe:100899211"/>
<dbReference type="GeneID" id="100899211"/>
<dbReference type="InterPro" id="IPR003961">
    <property type="entry name" value="FN3_dom"/>
</dbReference>
<evidence type="ECO:0000256" key="4">
    <source>
        <dbReference type="SAM" id="Phobius"/>
    </source>
</evidence>
<dbReference type="InterPro" id="IPR036116">
    <property type="entry name" value="FN3_sf"/>
</dbReference>
<feature type="region of interest" description="Disordered" evidence="3">
    <location>
        <begin position="414"/>
        <end position="449"/>
    </location>
</feature>
<feature type="region of interest" description="Disordered" evidence="3">
    <location>
        <begin position="645"/>
        <end position="668"/>
    </location>
</feature>
<feature type="domain" description="Ig-like" evidence="6">
    <location>
        <begin position="120"/>
        <end position="213"/>
    </location>
</feature>
<keyword evidence="2" id="KW-1015">Disulfide bond</keyword>
<dbReference type="Pfam" id="PF00041">
    <property type="entry name" value="fn3"/>
    <property type="match status" value="1"/>
</dbReference>
<dbReference type="CDD" id="cd00063">
    <property type="entry name" value="FN3"/>
    <property type="match status" value="2"/>
</dbReference>
<evidence type="ECO:0000259" key="6">
    <source>
        <dbReference type="PROSITE" id="PS50835"/>
    </source>
</evidence>
<evidence type="ECO:0000256" key="2">
    <source>
        <dbReference type="ARBA" id="ARBA00023157"/>
    </source>
</evidence>
<dbReference type="PROSITE" id="PS50853">
    <property type="entry name" value="FN3"/>
    <property type="match status" value="2"/>
</dbReference>
<evidence type="ECO:0000256" key="1">
    <source>
        <dbReference type="ARBA" id="ARBA00022737"/>
    </source>
</evidence>
<keyword evidence="4" id="KW-0472">Membrane</keyword>
<feature type="chain" id="PRO_5042538445" evidence="5">
    <location>
        <begin position="20"/>
        <end position="818"/>
    </location>
</feature>
<dbReference type="SUPFAM" id="SSF48726">
    <property type="entry name" value="Immunoglobulin"/>
    <property type="match status" value="4"/>
</dbReference>
<dbReference type="InterPro" id="IPR013783">
    <property type="entry name" value="Ig-like_fold"/>
</dbReference>
<name>A0AAJ6QQI9_9ACAR</name>
<dbReference type="AlphaFoldDB" id="A0AAJ6QQI9"/>
<dbReference type="InterPro" id="IPR003599">
    <property type="entry name" value="Ig_sub"/>
</dbReference>
<dbReference type="SMART" id="SM00060">
    <property type="entry name" value="FN3"/>
    <property type="match status" value="2"/>
</dbReference>
<dbReference type="GO" id="GO:0098609">
    <property type="term" value="P:cell-cell adhesion"/>
    <property type="evidence" value="ECO:0007669"/>
    <property type="project" value="TreeGrafter"/>
</dbReference>
<protein>
    <submittedName>
        <fullName evidence="9">Interference hedgehog-like</fullName>
    </submittedName>
</protein>
<dbReference type="SMART" id="SM00409">
    <property type="entry name" value="IG"/>
    <property type="match status" value="4"/>
</dbReference>
<feature type="domain" description="Fibronectin type-III" evidence="7">
    <location>
        <begin position="441"/>
        <end position="536"/>
    </location>
</feature>
<feature type="transmembrane region" description="Helical" evidence="4">
    <location>
        <begin position="678"/>
        <end position="702"/>
    </location>
</feature>
<dbReference type="InterPro" id="IPR013151">
    <property type="entry name" value="Immunoglobulin_dom"/>
</dbReference>
<evidence type="ECO:0000313" key="8">
    <source>
        <dbReference type="Proteomes" id="UP000694867"/>
    </source>
</evidence>
<evidence type="ECO:0000256" key="3">
    <source>
        <dbReference type="SAM" id="MobiDB-lite"/>
    </source>
</evidence>
<feature type="domain" description="Ig-like" evidence="6">
    <location>
        <begin position="223"/>
        <end position="314"/>
    </location>
</feature>
<dbReference type="Pfam" id="PF00047">
    <property type="entry name" value="ig"/>
    <property type="match status" value="1"/>
</dbReference>